<keyword evidence="4 5" id="KW-0472">Membrane</keyword>
<accession>A0A4Y9ZYR8</accession>
<dbReference type="InterPro" id="IPR007568">
    <property type="entry name" value="RTA1"/>
</dbReference>
<dbReference type="EMBL" id="SFCI01000410">
    <property type="protein sequence ID" value="TFY79972.1"/>
    <property type="molecule type" value="Genomic_DNA"/>
</dbReference>
<dbReference type="STRING" id="135208.A0A4Y9ZYR8"/>
<dbReference type="PANTHER" id="PTHR31465:SF1">
    <property type="entry name" value="PROTEIN RTA1-RELATED"/>
    <property type="match status" value="1"/>
</dbReference>
<feature type="transmembrane region" description="Helical" evidence="5">
    <location>
        <begin position="87"/>
        <end position="110"/>
    </location>
</feature>
<evidence type="ECO:0008006" key="9">
    <source>
        <dbReference type="Google" id="ProtNLM"/>
    </source>
</evidence>
<feature type="transmembrane region" description="Helical" evidence="5">
    <location>
        <begin position="55"/>
        <end position="80"/>
    </location>
</feature>
<dbReference type="Pfam" id="PF04479">
    <property type="entry name" value="RTA1"/>
    <property type="match status" value="1"/>
</dbReference>
<dbReference type="PANTHER" id="PTHR31465">
    <property type="entry name" value="PROTEIN RTA1-RELATED"/>
    <property type="match status" value="1"/>
</dbReference>
<dbReference type="GO" id="GO:0016020">
    <property type="term" value="C:membrane"/>
    <property type="evidence" value="ECO:0007669"/>
    <property type="project" value="UniProtKB-SubCell"/>
</dbReference>
<reference evidence="7 8" key="1">
    <citation type="submission" date="2019-02" db="EMBL/GenBank/DDBJ databases">
        <title>Genome sequencing of the rare red list fungi Hericium alpestre (H. flagellum).</title>
        <authorList>
            <person name="Buettner E."/>
            <person name="Kellner H."/>
        </authorList>
    </citation>
    <scope>NUCLEOTIDE SEQUENCE [LARGE SCALE GENOMIC DNA]</scope>
    <source>
        <strain evidence="7 8">DSM 108284</strain>
    </source>
</reference>
<dbReference type="AlphaFoldDB" id="A0A4Y9ZYR8"/>
<name>A0A4Y9ZYR8_9AGAM</name>
<feature type="transmembrane region" description="Helical" evidence="5">
    <location>
        <begin position="163"/>
        <end position="184"/>
    </location>
</feature>
<dbReference type="OrthoDB" id="3358017at2759"/>
<feature type="signal peptide" evidence="6">
    <location>
        <begin position="1"/>
        <end position="31"/>
    </location>
</feature>
<keyword evidence="6" id="KW-0732">Signal</keyword>
<keyword evidence="8" id="KW-1185">Reference proteome</keyword>
<organism evidence="7 8">
    <name type="scientific">Hericium alpestre</name>
    <dbReference type="NCBI Taxonomy" id="135208"/>
    <lineage>
        <taxon>Eukaryota</taxon>
        <taxon>Fungi</taxon>
        <taxon>Dikarya</taxon>
        <taxon>Basidiomycota</taxon>
        <taxon>Agaricomycotina</taxon>
        <taxon>Agaricomycetes</taxon>
        <taxon>Russulales</taxon>
        <taxon>Hericiaceae</taxon>
        <taxon>Hericium</taxon>
    </lineage>
</organism>
<evidence type="ECO:0000313" key="7">
    <source>
        <dbReference type="EMBL" id="TFY79972.1"/>
    </source>
</evidence>
<feature type="transmembrane region" description="Helical" evidence="5">
    <location>
        <begin position="122"/>
        <end position="142"/>
    </location>
</feature>
<evidence type="ECO:0000256" key="3">
    <source>
        <dbReference type="ARBA" id="ARBA00022989"/>
    </source>
</evidence>
<dbReference type="Proteomes" id="UP000298061">
    <property type="component" value="Unassembled WGS sequence"/>
</dbReference>
<evidence type="ECO:0000256" key="4">
    <source>
        <dbReference type="ARBA" id="ARBA00023136"/>
    </source>
</evidence>
<feature type="transmembrane region" description="Helical" evidence="5">
    <location>
        <begin position="244"/>
        <end position="267"/>
    </location>
</feature>
<gene>
    <name evidence="7" type="ORF">EWM64_g4039</name>
</gene>
<comment type="caution">
    <text evidence="7">The sequence shown here is derived from an EMBL/GenBank/DDBJ whole genome shotgun (WGS) entry which is preliminary data.</text>
</comment>
<protein>
    <recommendedName>
        <fullName evidence="9">RTA1-domain-containing protein</fullName>
    </recommendedName>
</protein>
<feature type="transmembrane region" description="Helical" evidence="5">
    <location>
        <begin position="199"/>
        <end position="223"/>
    </location>
</feature>
<feature type="chain" id="PRO_5021387505" description="RTA1-domain-containing protein" evidence="6">
    <location>
        <begin position="32"/>
        <end position="357"/>
    </location>
</feature>
<evidence type="ECO:0000256" key="2">
    <source>
        <dbReference type="ARBA" id="ARBA00022692"/>
    </source>
</evidence>
<proteinExistence type="predicted"/>
<feature type="transmembrane region" description="Helical" evidence="5">
    <location>
        <begin position="287"/>
        <end position="306"/>
    </location>
</feature>
<keyword evidence="2 5" id="KW-0812">Transmembrane</keyword>
<evidence type="ECO:0000313" key="8">
    <source>
        <dbReference type="Proteomes" id="UP000298061"/>
    </source>
</evidence>
<sequence>MTSGGRQHAPCLIDFKRALGCLLLAARPALAARGDNPPHVADPFADPKDDPYNPLGYIASNTLTTIAFDLVLVTAIAHAVSMWKWRAWWLTCLIVGELTFAFGLGCRYALHNTPDSRGWYILEYLFVILSPCAFIAADYIILGRLVRHLGCERHLRIVPPHRITLFFILSDIVTFLIQAAGGGISSGTSATSGKIGTKIFLVGLILQLVSFFTFTSIFVIFLLRIRKHEPAIWTRDRDAGKTLFWDWRALAIALAISCVGILIRSVFRIAEMSQGFGGAIARNEGLFYGFDTLPLFIAVVVWAVVWPGRFIRAPPKPKAVDEEVTAGQPMELVGGPIQASLDSYEAQGSGAIMVHHR</sequence>
<evidence type="ECO:0000256" key="5">
    <source>
        <dbReference type="SAM" id="Phobius"/>
    </source>
</evidence>
<evidence type="ECO:0000256" key="6">
    <source>
        <dbReference type="SAM" id="SignalP"/>
    </source>
</evidence>
<comment type="subcellular location">
    <subcellularLocation>
        <location evidence="1">Membrane</location>
        <topology evidence="1">Multi-pass membrane protein</topology>
    </subcellularLocation>
</comment>
<keyword evidence="3 5" id="KW-1133">Transmembrane helix</keyword>
<evidence type="ECO:0000256" key="1">
    <source>
        <dbReference type="ARBA" id="ARBA00004141"/>
    </source>
</evidence>